<evidence type="ECO:0000313" key="3">
    <source>
        <dbReference type="Proteomes" id="UP001066276"/>
    </source>
</evidence>
<feature type="region of interest" description="Disordered" evidence="1">
    <location>
        <begin position="1"/>
        <end position="41"/>
    </location>
</feature>
<proteinExistence type="predicted"/>
<keyword evidence="3" id="KW-1185">Reference proteome</keyword>
<name>A0AAV7P1I0_PLEWA</name>
<protein>
    <submittedName>
        <fullName evidence="2">Uncharacterized protein</fullName>
    </submittedName>
</protein>
<dbReference type="EMBL" id="JANPWB010000012">
    <property type="protein sequence ID" value="KAJ1119015.1"/>
    <property type="molecule type" value="Genomic_DNA"/>
</dbReference>
<organism evidence="2 3">
    <name type="scientific">Pleurodeles waltl</name>
    <name type="common">Iberian ribbed newt</name>
    <dbReference type="NCBI Taxonomy" id="8319"/>
    <lineage>
        <taxon>Eukaryota</taxon>
        <taxon>Metazoa</taxon>
        <taxon>Chordata</taxon>
        <taxon>Craniata</taxon>
        <taxon>Vertebrata</taxon>
        <taxon>Euteleostomi</taxon>
        <taxon>Amphibia</taxon>
        <taxon>Batrachia</taxon>
        <taxon>Caudata</taxon>
        <taxon>Salamandroidea</taxon>
        <taxon>Salamandridae</taxon>
        <taxon>Pleurodelinae</taxon>
        <taxon>Pleurodeles</taxon>
    </lineage>
</organism>
<reference evidence="2" key="1">
    <citation type="journal article" date="2022" name="bioRxiv">
        <title>Sequencing and chromosome-scale assembly of the giantPleurodeles waltlgenome.</title>
        <authorList>
            <person name="Brown T."/>
            <person name="Elewa A."/>
            <person name="Iarovenko S."/>
            <person name="Subramanian E."/>
            <person name="Araus A.J."/>
            <person name="Petzold A."/>
            <person name="Susuki M."/>
            <person name="Suzuki K.-i.T."/>
            <person name="Hayashi T."/>
            <person name="Toyoda A."/>
            <person name="Oliveira C."/>
            <person name="Osipova E."/>
            <person name="Leigh N.D."/>
            <person name="Simon A."/>
            <person name="Yun M.H."/>
        </authorList>
    </citation>
    <scope>NUCLEOTIDE SEQUENCE</scope>
    <source>
        <strain evidence="2">20211129_DDA</strain>
        <tissue evidence="2">Liver</tissue>
    </source>
</reference>
<accession>A0AAV7P1I0</accession>
<evidence type="ECO:0000313" key="2">
    <source>
        <dbReference type="EMBL" id="KAJ1119015.1"/>
    </source>
</evidence>
<gene>
    <name evidence="2" type="ORF">NDU88_007201</name>
</gene>
<evidence type="ECO:0000256" key="1">
    <source>
        <dbReference type="SAM" id="MobiDB-lite"/>
    </source>
</evidence>
<sequence length="214" mass="21259">MPGRGTDLALSSLPPPRRGAPSSPRGRCAHRPVTGGRAAGCAGPCPAAAGERLAPEGVAGGSGRGAQDWGAPGGSGRRARRLLRGELRLGVWCPGVCSWVGGWVSPSGSPGALVLVGVSAPRAAVRARPLRGDHCPALRSGALLPARLRPAPSAGEAPPPNRGLKGRGLGGVMGEGGRYRAPGLLASAVQSAHSGLPLLGTPRALTPPGARVAR</sequence>
<comment type="caution">
    <text evidence="2">The sequence shown here is derived from an EMBL/GenBank/DDBJ whole genome shotgun (WGS) entry which is preliminary data.</text>
</comment>
<feature type="region of interest" description="Disordered" evidence="1">
    <location>
        <begin position="56"/>
        <end position="77"/>
    </location>
</feature>
<dbReference type="Proteomes" id="UP001066276">
    <property type="component" value="Chromosome 8"/>
</dbReference>
<dbReference type="AlphaFoldDB" id="A0AAV7P1I0"/>